<dbReference type="AlphaFoldDB" id="X1F8Z0"/>
<reference evidence="1" key="1">
    <citation type="journal article" date="2014" name="Front. Microbiol.">
        <title>High frequency of phylogenetically diverse reductive dehalogenase-homologous genes in deep subseafloor sedimentary metagenomes.</title>
        <authorList>
            <person name="Kawai M."/>
            <person name="Futagami T."/>
            <person name="Toyoda A."/>
            <person name="Takaki Y."/>
            <person name="Nishi S."/>
            <person name="Hori S."/>
            <person name="Arai W."/>
            <person name="Tsubouchi T."/>
            <person name="Morono Y."/>
            <person name="Uchiyama I."/>
            <person name="Ito T."/>
            <person name="Fujiyama A."/>
            <person name="Inagaki F."/>
            <person name="Takami H."/>
        </authorList>
    </citation>
    <scope>NUCLEOTIDE SEQUENCE</scope>
    <source>
        <strain evidence="1">Expedition CK06-06</strain>
    </source>
</reference>
<sequence length="267" mass="30481">MEFFDIISPRSEKRIRPQTKSSLVDIKPINVNVLNLLGETTPATKKLDMDKQFTSVEIMQQGTAKVVVQRSGEPSFVMRGNECSMEQQRNYDLHAKDEIDSRMLKYLRRRPKITVHGGKSLNMILADDAVHPLGNPQDPLYRESQDWDVFASHKKAKKMANKIEKAIDQHVGCDICEVVHIKLPVSMLSGGGPKVSTSSELIRMVTPHSSKDAEIDIMPDPDDLERFRHRNVSHESLEQQYAKTKRGLFQPMRAQKSAIDKRRIETY</sequence>
<comment type="caution">
    <text evidence="1">The sequence shown here is derived from an EMBL/GenBank/DDBJ whole genome shotgun (WGS) entry which is preliminary data.</text>
</comment>
<evidence type="ECO:0000313" key="1">
    <source>
        <dbReference type="EMBL" id="GAH41417.1"/>
    </source>
</evidence>
<name>X1F8Z0_9ZZZZ</name>
<organism evidence="1">
    <name type="scientific">marine sediment metagenome</name>
    <dbReference type="NCBI Taxonomy" id="412755"/>
    <lineage>
        <taxon>unclassified sequences</taxon>
        <taxon>metagenomes</taxon>
        <taxon>ecological metagenomes</taxon>
    </lineage>
</organism>
<dbReference type="EMBL" id="BARU01009774">
    <property type="protein sequence ID" value="GAH41417.1"/>
    <property type="molecule type" value="Genomic_DNA"/>
</dbReference>
<accession>X1F8Z0</accession>
<protein>
    <submittedName>
        <fullName evidence="1">Uncharacterized protein</fullName>
    </submittedName>
</protein>
<proteinExistence type="predicted"/>
<feature type="non-terminal residue" evidence="1">
    <location>
        <position position="267"/>
    </location>
</feature>
<gene>
    <name evidence="1" type="ORF">S03H2_18802</name>
</gene>